<dbReference type="Proteomes" id="UP000292424">
    <property type="component" value="Chromosome"/>
</dbReference>
<gene>
    <name evidence="1" type="ORF">E0W69_011580</name>
</gene>
<sequence length="438" mass="49181">MHLNKITKENSIIVFFLLIFLSLLPNRSEAQSKETLDSLKMDSINKRRDEMLKQQVDIADLYDKLFHPHSKDTTKRKSGITIIPNIAANPTIGLQGGIKAVAGRVLGHKPGTFMSVAATSASATTKGILYFYIVHNVFTPGNKWNFQGSLVASKSVTPDFGIGIGQGKSYSGGNKIMTNPYRKPYVWHSIFYNFREKVYREVKKNLFVGAGVEFDIRKNITNPNKVAETETPYGIYNQKYGYDSAKNNANGFLFNVEYTTRDNINRAYKGMYLDVGLRVNQKWIGSSKNAALFVGDFRKYVSLSKKNPETVLAFWSWGSSVLSGSVPYLELSGTGRDPNFRSGRGYVVGYFRGTQYFYSESEFRFPITRNKLLSGVTFISAQTTNDLVATKIFQVWQPAYGAGLRVLFNKATRTNLCLDYAFGKYGSKGFFLGLNEAF</sequence>
<dbReference type="KEGG" id="arac:E0W69_011580"/>
<keyword evidence="2" id="KW-1185">Reference proteome</keyword>
<dbReference type="RefSeq" id="WP_150136677.1">
    <property type="nucleotide sequence ID" value="NZ_CP044016.1"/>
</dbReference>
<proteinExistence type="predicted"/>
<reference evidence="1 2" key="1">
    <citation type="submission" date="2019-09" db="EMBL/GenBank/DDBJ databases">
        <title>Complete genome sequence of Arachidicoccus sp. B3-10 isolated from apple orchard soil.</title>
        <authorList>
            <person name="Kim H.S."/>
            <person name="Han K.-I."/>
            <person name="Suh M.K."/>
            <person name="Lee K.C."/>
            <person name="Eom M.K."/>
            <person name="Kim J.-S."/>
            <person name="Kang S.W."/>
            <person name="Sin Y."/>
            <person name="Lee J.-S."/>
        </authorList>
    </citation>
    <scope>NUCLEOTIDE SEQUENCE [LARGE SCALE GENOMIC DNA]</scope>
    <source>
        <strain evidence="1 2">B3-10</strain>
    </source>
</reference>
<dbReference type="AlphaFoldDB" id="A0A5P2G1H0"/>
<evidence type="ECO:0008006" key="3">
    <source>
        <dbReference type="Google" id="ProtNLM"/>
    </source>
</evidence>
<dbReference type="EMBL" id="CP044016">
    <property type="protein sequence ID" value="QES89275.1"/>
    <property type="molecule type" value="Genomic_DNA"/>
</dbReference>
<name>A0A5P2G1H0_9BACT</name>
<evidence type="ECO:0000313" key="1">
    <source>
        <dbReference type="EMBL" id="QES89275.1"/>
    </source>
</evidence>
<protein>
    <recommendedName>
        <fullName evidence="3">BamA/TamA family outer membrane protein</fullName>
    </recommendedName>
</protein>
<organism evidence="1 2">
    <name type="scientific">Rhizosphaericola mali</name>
    <dbReference type="NCBI Taxonomy" id="2545455"/>
    <lineage>
        <taxon>Bacteria</taxon>
        <taxon>Pseudomonadati</taxon>
        <taxon>Bacteroidota</taxon>
        <taxon>Chitinophagia</taxon>
        <taxon>Chitinophagales</taxon>
        <taxon>Chitinophagaceae</taxon>
        <taxon>Rhizosphaericola</taxon>
    </lineage>
</organism>
<accession>A0A5P2G1H0</accession>
<dbReference type="OrthoDB" id="621220at2"/>
<evidence type="ECO:0000313" key="2">
    <source>
        <dbReference type="Proteomes" id="UP000292424"/>
    </source>
</evidence>
<dbReference type="Gene3D" id="2.40.160.50">
    <property type="entry name" value="membrane protein fhac: a member of the omp85/tpsb transporter family"/>
    <property type="match status" value="1"/>
</dbReference>